<name>A0ABZ2PLZ7_9NOCA</name>
<proteinExistence type="predicted"/>
<dbReference type="EMBL" id="CP147846">
    <property type="protein sequence ID" value="WXG70200.1"/>
    <property type="molecule type" value="Genomic_DNA"/>
</dbReference>
<evidence type="ECO:0000313" key="2">
    <source>
        <dbReference type="Proteomes" id="UP001432000"/>
    </source>
</evidence>
<dbReference type="RefSeq" id="WP_338891447.1">
    <property type="nucleotide sequence ID" value="NZ_CP147846.1"/>
</dbReference>
<gene>
    <name evidence="1" type="ORF">WDS16_06675</name>
</gene>
<protein>
    <submittedName>
        <fullName evidence="1">Uncharacterized protein</fullName>
    </submittedName>
</protein>
<evidence type="ECO:0000313" key="1">
    <source>
        <dbReference type="EMBL" id="WXG70200.1"/>
    </source>
</evidence>
<organism evidence="1 2">
    <name type="scientific">Rhodococcus sovatensis</name>
    <dbReference type="NCBI Taxonomy" id="1805840"/>
    <lineage>
        <taxon>Bacteria</taxon>
        <taxon>Bacillati</taxon>
        <taxon>Actinomycetota</taxon>
        <taxon>Actinomycetes</taxon>
        <taxon>Mycobacteriales</taxon>
        <taxon>Nocardiaceae</taxon>
        <taxon>Rhodococcus</taxon>
    </lineage>
</organism>
<dbReference type="Proteomes" id="UP001432000">
    <property type="component" value="Chromosome"/>
</dbReference>
<sequence>MSREELAEVAGLPSDCEAVLDPERPFFSADSIDAWRELLKP</sequence>
<reference evidence="1 2" key="1">
    <citation type="submission" date="2024-03" db="EMBL/GenBank/DDBJ databases">
        <title>Natural products discovery in diverse microorganisms through a two-stage MS feature dereplication strategy.</title>
        <authorList>
            <person name="Zhang R."/>
        </authorList>
    </citation>
    <scope>NUCLEOTIDE SEQUENCE [LARGE SCALE GENOMIC DNA]</scope>
    <source>
        <strain evidence="1 2">18930</strain>
    </source>
</reference>
<keyword evidence="2" id="KW-1185">Reference proteome</keyword>
<accession>A0ABZ2PLZ7</accession>